<feature type="domain" description="TcdA/TcdB toxin pore forming" evidence="2">
    <location>
        <begin position="17"/>
        <end position="125"/>
    </location>
</feature>
<keyword evidence="1" id="KW-0732">Signal</keyword>
<sequence length="126" mass="13616">MKILAMKLKILVCFLLLAQTVNEGVTVLFNGTLVGFDIYELTYAKDEPHKIIFSTQLAFDSASFVTGGLSLGTGALGVTEASVFMGELGLFCRLSIGFTGLARNYAVIGEDAKSVGRYFYQLDQAL</sequence>
<organism evidence="3 4">
    <name type="scientific">Providencia rettgeri</name>
    <dbReference type="NCBI Taxonomy" id="587"/>
    <lineage>
        <taxon>Bacteria</taxon>
        <taxon>Pseudomonadati</taxon>
        <taxon>Pseudomonadota</taxon>
        <taxon>Gammaproteobacteria</taxon>
        <taxon>Enterobacterales</taxon>
        <taxon>Morganellaceae</taxon>
        <taxon>Providencia</taxon>
    </lineage>
</organism>
<feature type="signal peptide" evidence="1">
    <location>
        <begin position="1"/>
        <end position="18"/>
    </location>
</feature>
<dbReference type="InterPro" id="IPR024769">
    <property type="entry name" value="TcdA/TcdB_pore_forming"/>
</dbReference>
<reference evidence="3" key="1">
    <citation type="submission" date="2021-03" db="EMBL/GenBank/DDBJ databases">
        <title>Molecular epidemiology and mechanisms of colistin and carbapenem resistance in Enterobacteriaceae from clinical isolates, the environment and porcine samples in Pretoria, South Africa.</title>
        <authorList>
            <person name="Bogoshi D."/>
            <person name="Mbelle N.M."/>
            <person name="Naidoo V."/>
            <person name="Osei Sekyere J."/>
        </authorList>
    </citation>
    <scope>NUCLEOTIDE SEQUENCE</scope>
    <source>
        <strain evidence="3">C052</strain>
    </source>
</reference>
<accession>A0A939SJ02</accession>
<evidence type="ECO:0000256" key="1">
    <source>
        <dbReference type="SAM" id="SignalP"/>
    </source>
</evidence>
<dbReference type="EMBL" id="JAGETQ010000010">
    <property type="protein sequence ID" value="MBO1915879.1"/>
    <property type="molecule type" value="Genomic_DNA"/>
</dbReference>
<comment type="caution">
    <text evidence="3">The sequence shown here is derived from an EMBL/GenBank/DDBJ whole genome shotgun (WGS) entry which is preliminary data.</text>
</comment>
<evidence type="ECO:0000259" key="2">
    <source>
        <dbReference type="Pfam" id="PF12920"/>
    </source>
</evidence>
<proteinExistence type="predicted"/>
<evidence type="ECO:0000313" key="3">
    <source>
        <dbReference type="EMBL" id="MBO1915879.1"/>
    </source>
</evidence>
<feature type="chain" id="PRO_5038142154" description="TcdA/TcdB toxin pore forming domain-containing protein" evidence="1">
    <location>
        <begin position="19"/>
        <end position="126"/>
    </location>
</feature>
<evidence type="ECO:0000313" key="4">
    <source>
        <dbReference type="Proteomes" id="UP000664477"/>
    </source>
</evidence>
<dbReference type="AlphaFoldDB" id="A0A939SJ02"/>
<dbReference type="Pfam" id="PF12920">
    <property type="entry name" value="TcdA_TcdB_pore"/>
    <property type="match status" value="1"/>
</dbReference>
<gene>
    <name evidence="3" type="ORF">J4727_03550</name>
</gene>
<protein>
    <recommendedName>
        <fullName evidence="2">TcdA/TcdB toxin pore forming domain-containing protein</fullName>
    </recommendedName>
</protein>
<dbReference type="Proteomes" id="UP000664477">
    <property type="component" value="Unassembled WGS sequence"/>
</dbReference>
<name>A0A939SJ02_PRORE</name>